<keyword evidence="3" id="KW-0812">Transmembrane</keyword>
<keyword evidence="4" id="KW-1133">Transmembrane helix</keyword>
<evidence type="ECO:0000256" key="3">
    <source>
        <dbReference type="ARBA" id="ARBA00022692"/>
    </source>
</evidence>
<comment type="subcellular location">
    <subcellularLocation>
        <location evidence="1">Membrane</location>
        <topology evidence="1">Multi-pass membrane protein</topology>
    </subcellularLocation>
</comment>
<reference evidence="6 7" key="1">
    <citation type="submission" date="2017-06" db="EMBL/GenBank/DDBJ databases">
        <title>Comparative genomic analysis of Ambrosia Fusariam Clade fungi.</title>
        <authorList>
            <person name="Stajich J.E."/>
            <person name="Carrillo J."/>
            <person name="Kijimoto T."/>
            <person name="Eskalen A."/>
            <person name="O'Donnell K."/>
            <person name="Kasson M."/>
        </authorList>
    </citation>
    <scope>NUCLEOTIDE SEQUENCE [LARGE SCALE GENOMIC DNA]</scope>
    <source>
        <strain evidence="6 7">NRRL62584</strain>
    </source>
</reference>
<proteinExistence type="inferred from homology"/>
<sequence length="86" mass="9067">MSPFLPAAGFINQAVLNIFGFTNVGVHAGSWAALVQSWIGNVSAGRIFAFFQSAAMGGYATAVMNKIVALGYASLAGLTMVRRYFT</sequence>
<gene>
    <name evidence="6" type="ORF">CEP54_010024</name>
</gene>
<dbReference type="AlphaFoldDB" id="A0A428PMB6"/>
<dbReference type="InterPro" id="IPR038213">
    <property type="entry name" value="IFI6/IFI27-like_sf"/>
</dbReference>
<keyword evidence="7" id="KW-1185">Reference proteome</keyword>
<organism evidence="6 7">
    <name type="scientific">Fusarium duplospermum</name>
    <dbReference type="NCBI Taxonomy" id="1325734"/>
    <lineage>
        <taxon>Eukaryota</taxon>
        <taxon>Fungi</taxon>
        <taxon>Dikarya</taxon>
        <taxon>Ascomycota</taxon>
        <taxon>Pezizomycotina</taxon>
        <taxon>Sordariomycetes</taxon>
        <taxon>Hypocreomycetidae</taxon>
        <taxon>Hypocreales</taxon>
        <taxon>Nectriaceae</taxon>
        <taxon>Fusarium</taxon>
        <taxon>Fusarium solani species complex</taxon>
    </lineage>
</organism>
<evidence type="ECO:0000256" key="5">
    <source>
        <dbReference type="ARBA" id="ARBA00023136"/>
    </source>
</evidence>
<dbReference type="Proteomes" id="UP000288168">
    <property type="component" value="Unassembled WGS sequence"/>
</dbReference>
<dbReference type="OrthoDB" id="440424at2759"/>
<evidence type="ECO:0000313" key="6">
    <source>
        <dbReference type="EMBL" id="RSL54155.1"/>
    </source>
</evidence>
<dbReference type="Pfam" id="PF06140">
    <property type="entry name" value="Ifi-6-16"/>
    <property type="match status" value="1"/>
</dbReference>
<dbReference type="EMBL" id="NKCI01000114">
    <property type="protein sequence ID" value="RSL54155.1"/>
    <property type="molecule type" value="Genomic_DNA"/>
</dbReference>
<keyword evidence="5" id="KW-0472">Membrane</keyword>
<comment type="caution">
    <text evidence="6">The sequence shown here is derived from an EMBL/GenBank/DDBJ whole genome shotgun (WGS) entry which is preliminary data.</text>
</comment>
<dbReference type="InterPro" id="IPR009311">
    <property type="entry name" value="IFI6/IFI27-like"/>
</dbReference>
<name>A0A428PMB6_9HYPO</name>
<comment type="similarity">
    <text evidence="2">Belongs to the IFI6/IFI27 family.</text>
</comment>
<dbReference type="GO" id="GO:0016020">
    <property type="term" value="C:membrane"/>
    <property type="evidence" value="ECO:0007669"/>
    <property type="project" value="UniProtKB-SubCell"/>
</dbReference>
<evidence type="ECO:0000313" key="7">
    <source>
        <dbReference type="Proteomes" id="UP000288168"/>
    </source>
</evidence>
<accession>A0A428PMB6</accession>
<evidence type="ECO:0000256" key="1">
    <source>
        <dbReference type="ARBA" id="ARBA00004141"/>
    </source>
</evidence>
<evidence type="ECO:0000256" key="2">
    <source>
        <dbReference type="ARBA" id="ARBA00007262"/>
    </source>
</evidence>
<evidence type="ECO:0000256" key="4">
    <source>
        <dbReference type="ARBA" id="ARBA00022989"/>
    </source>
</evidence>
<protein>
    <submittedName>
        <fullName evidence="6">Uncharacterized protein</fullName>
    </submittedName>
</protein>
<dbReference type="Gene3D" id="6.10.110.10">
    <property type="match status" value="1"/>
</dbReference>